<proteinExistence type="predicted"/>
<accession>A0A9X0AZ27</accession>
<dbReference type="AlphaFoldDB" id="A0A9X0AZ27"/>
<name>A0A9X0AZ27_9HELO</name>
<feature type="compositionally biased region" description="Basic residues" evidence="1">
    <location>
        <begin position="173"/>
        <end position="182"/>
    </location>
</feature>
<reference evidence="2" key="1">
    <citation type="submission" date="2022-11" db="EMBL/GenBank/DDBJ databases">
        <title>Genome Resource of Sclerotinia nivalis Strain SnTB1, a Plant Pathogen Isolated from American Ginseng.</title>
        <authorList>
            <person name="Fan S."/>
        </authorList>
    </citation>
    <scope>NUCLEOTIDE SEQUENCE</scope>
    <source>
        <strain evidence="2">SnTB1</strain>
    </source>
</reference>
<feature type="compositionally biased region" description="Acidic residues" evidence="1">
    <location>
        <begin position="84"/>
        <end position="121"/>
    </location>
</feature>
<feature type="region of interest" description="Disordered" evidence="1">
    <location>
        <begin position="43"/>
        <end position="220"/>
    </location>
</feature>
<comment type="caution">
    <text evidence="2">The sequence shown here is derived from an EMBL/GenBank/DDBJ whole genome shotgun (WGS) entry which is preliminary data.</text>
</comment>
<evidence type="ECO:0000313" key="2">
    <source>
        <dbReference type="EMBL" id="KAJ8071594.1"/>
    </source>
</evidence>
<evidence type="ECO:0000313" key="3">
    <source>
        <dbReference type="Proteomes" id="UP001152300"/>
    </source>
</evidence>
<feature type="compositionally biased region" description="Basic residues" evidence="1">
    <location>
        <begin position="129"/>
        <end position="145"/>
    </location>
</feature>
<feature type="compositionally biased region" description="Basic and acidic residues" evidence="1">
    <location>
        <begin position="49"/>
        <end position="62"/>
    </location>
</feature>
<evidence type="ECO:0000256" key="1">
    <source>
        <dbReference type="SAM" id="MobiDB-lite"/>
    </source>
</evidence>
<sequence>MTLGGDLISSSQYGIEAISTFNSISCPLFLSLVHTCLSAFPPSRRPRKEKLYGEQKLKDATEIKTQSSTGIPIPSPFAAAVERAEEEELNEGDEDDVEEEEPDEEQEEEESDDEEESEEVEEVRSSAQNHHRTHHHPSLRRRRGRGIGAPTSNHSSKTSRHSKKSSRTDSSRRKGKGKRREKTRAEIKSKSKRKEPPALWKKVKKVWGRVTGSPRRKRTV</sequence>
<dbReference type="EMBL" id="JAPEIS010000001">
    <property type="protein sequence ID" value="KAJ8071594.1"/>
    <property type="molecule type" value="Genomic_DNA"/>
</dbReference>
<organism evidence="2 3">
    <name type="scientific">Sclerotinia nivalis</name>
    <dbReference type="NCBI Taxonomy" id="352851"/>
    <lineage>
        <taxon>Eukaryota</taxon>
        <taxon>Fungi</taxon>
        <taxon>Dikarya</taxon>
        <taxon>Ascomycota</taxon>
        <taxon>Pezizomycotina</taxon>
        <taxon>Leotiomycetes</taxon>
        <taxon>Helotiales</taxon>
        <taxon>Sclerotiniaceae</taxon>
        <taxon>Sclerotinia</taxon>
    </lineage>
</organism>
<protein>
    <submittedName>
        <fullName evidence="2">Uncharacterized protein</fullName>
    </submittedName>
</protein>
<gene>
    <name evidence="2" type="ORF">OCU04_001917</name>
</gene>
<keyword evidence="3" id="KW-1185">Reference proteome</keyword>
<dbReference type="Proteomes" id="UP001152300">
    <property type="component" value="Unassembled WGS sequence"/>
</dbReference>